<protein>
    <submittedName>
        <fullName evidence="1">Uncharacterized protein</fullName>
    </submittedName>
</protein>
<dbReference type="Proteomes" id="UP000499080">
    <property type="component" value="Unassembled WGS sequence"/>
</dbReference>
<dbReference type="EMBL" id="BGPR01036063">
    <property type="protein sequence ID" value="GBO11138.1"/>
    <property type="molecule type" value="Genomic_DNA"/>
</dbReference>
<comment type="caution">
    <text evidence="1">The sequence shown here is derived from an EMBL/GenBank/DDBJ whole genome shotgun (WGS) entry which is preliminary data.</text>
</comment>
<organism evidence="1 2">
    <name type="scientific">Araneus ventricosus</name>
    <name type="common">Orbweaver spider</name>
    <name type="synonym">Epeira ventricosa</name>
    <dbReference type="NCBI Taxonomy" id="182803"/>
    <lineage>
        <taxon>Eukaryota</taxon>
        <taxon>Metazoa</taxon>
        <taxon>Ecdysozoa</taxon>
        <taxon>Arthropoda</taxon>
        <taxon>Chelicerata</taxon>
        <taxon>Arachnida</taxon>
        <taxon>Araneae</taxon>
        <taxon>Araneomorphae</taxon>
        <taxon>Entelegynae</taxon>
        <taxon>Araneoidea</taxon>
        <taxon>Araneidae</taxon>
        <taxon>Araneus</taxon>
    </lineage>
</organism>
<evidence type="ECO:0000313" key="2">
    <source>
        <dbReference type="Proteomes" id="UP000499080"/>
    </source>
</evidence>
<gene>
    <name evidence="1" type="ORF">AVEN_125853_1</name>
</gene>
<keyword evidence="2" id="KW-1185">Reference proteome</keyword>
<evidence type="ECO:0000313" key="1">
    <source>
        <dbReference type="EMBL" id="GBO11138.1"/>
    </source>
</evidence>
<dbReference type="AlphaFoldDB" id="A0A4Y2UE92"/>
<sequence>MQEYDHDQEEYEYDHDQEEYEYDHDQEEYEYDHDQEEYKYDQDHILNIPFEVNFCFLKIWQAQRNLWSSVYHCNQSNH</sequence>
<accession>A0A4Y2UE92</accession>
<reference evidence="1 2" key="1">
    <citation type="journal article" date="2019" name="Sci. Rep.">
        <title>Orb-weaving spider Araneus ventricosus genome elucidates the spidroin gene catalogue.</title>
        <authorList>
            <person name="Kono N."/>
            <person name="Nakamura H."/>
            <person name="Ohtoshi R."/>
            <person name="Moran D.A.P."/>
            <person name="Shinohara A."/>
            <person name="Yoshida Y."/>
            <person name="Fujiwara M."/>
            <person name="Mori M."/>
            <person name="Tomita M."/>
            <person name="Arakawa K."/>
        </authorList>
    </citation>
    <scope>NUCLEOTIDE SEQUENCE [LARGE SCALE GENOMIC DNA]</scope>
</reference>
<name>A0A4Y2UE92_ARAVE</name>
<proteinExistence type="predicted"/>